<sequence length="391" mass="42380">ADPGRGHRGGGPLRTLGGGAPPRPSRGPRPRGAAQDLADLHARRHAAAVGLGPHEPVGPRRGRVARRVGPRHGRRAPGADPPRPLPALRPLVRGPLRARCARGRGGARGGRPRRPRRDHGGRRARAGAARRRGRRRAPVPPRAGAVPPLRGRHADRLRGRRARARRRAGPPRSGRRWWAERARVGRAGRRRRCDLRRPRRPLGRPLVPLAGAVRPALGRRRTAVPARLSDRRVRTAADQPAGPGAGPLVAPAETARRAPEPPHPSVRRIAVDPRAPRRPRATPRGPRGARGRADRRRRPPPPLGRHGPGRRAGRRGGRLPLPSRRDALPGRAPPTLAASGRRAARPRPDLPDLGAAPVPRRLRRRAPVRTPLAVRRGNPLHGPPRGRGARV</sequence>
<feature type="compositionally biased region" description="Low complexity" evidence="1">
    <location>
        <begin position="236"/>
        <end position="253"/>
    </location>
</feature>
<dbReference type="EMBL" id="CADCWC010000150">
    <property type="protein sequence ID" value="CAA9529355.1"/>
    <property type="molecule type" value="Genomic_DNA"/>
</dbReference>
<proteinExistence type="predicted"/>
<evidence type="ECO:0000313" key="2">
    <source>
        <dbReference type="EMBL" id="CAA9529355.1"/>
    </source>
</evidence>
<feature type="region of interest" description="Disordered" evidence="1">
    <location>
        <begin position="1"/>
        <end position="174"/>
    </location>
</feature>
<name>A0A6J4TS38_9ACTN</name>
<feature type="compositionally biased region" description="Basic residues" evidence="1">
    <location>
        <begin position="276"/>
        <end position="299"/>
    </location>
</feature>
<accession>A0A6J4TS38</accession>
<gene>
    <name evidence="2" type="ORF">AVDCRST_MAG79-772</name>
</gene>
<dbReference type="AlphaFoldDB" id="A0A6J4TS38"/>
<feature type="non-terminal residue" evidence="2">
    <location>
        <position position="1"/>
    </location>
</feature>
<feature type="compositionally biased region" description="Basic residues" evidence="1">
    <location>
        <begin position="307"/>
        <end position="317"/>
    </location>
</feature>
<feature type="compositionally biased region" description="Gly residues" evidence="1">
    <location>
        <begin position="9"/>
        <end position="20"/>
    </location>
</feature>
<feature type="compositionally biased region" description="Basic residues" evidence="1">
    <location>
        <begin position="60"/>
        <end position="75"/>
    </location>
</feature>
<evidence type="ECO:0000256" key="1">
    <source>
        <dbReference type="SAM" id="MobiDB-lite"/>
    </source>
</evidence>
<protein>
    <submittedName>
        <fullName evidence="2">Uncharacterized protein</fullName>
    </submittedName>
</protein>
<feature type="compositionally biased region" description="Basic residues" evidence="1">
    <location>
        <begin position="158"/>
        <end position="174"/>
    </location>
</feature>
<reference evidence="2" key="1">
    <citation type="submission" date="2020-02" db="EMBL/GenBank/DDBJ databases">
        <authorList>
            <person name="Meier V. D."/>
        </authorList>
    </citation>
    <scope>NUCLEOTIDE SEQUENCE</scope>
    <source>
        <strain evidence="2">AVDCRST_MAG79</strain>
    </source>
</reference>
<organism evidence="2">
    <name type="scientific">uncultured Thermoleophilia bacterium</name>
    <dbReference type="NCBI Taxonomy" id="1497501"/>
    <lineage>
        <taxon>Bacteria</taxon>
        <taxon>Bacillati</taxon>
        <taxon>Actinomycetota</taxon>
        <taxon>Thermoleophilia</taxon>
        <taxon>environmental samples</taxon>
    </lineage>
</organism>
<feature type="region of interest" description="Disordered" evidence="1">
    <location>
        <begin position="218"/>
        <end position="391"/>
    </location>
</feature>
<feature type="compositionally biased region" description="Low complexity" evidence="1">
    <location>
        <begin position="88"/>
        <end position="98"/>
    </location>
</feature>
<feature type="non-terminal residue" evidence="2">
    <location>
        <position position="391"/>
    </location>
</feature>
<feature type="compositionally biased region" description="Basic residues" evidence="1">
    <location>
        <begin position="110"/>
        <end position="137"/>
    </location>
</feature>